<dbReference type="InterPro" id="IPR020889">
    <property type="entry name" value="LipoPS_assembly_LptD"/>
</dbReference>
<feature type="domain" description="LptD C-terminal" evidence="2">
    <location>
        <begin position="331"/>
        <end position="703"/>
    </location>
</feature>
<dbReference type="InterPro" id="IPR050218">
    <property type="entry name" value="LptD"/>
</dbReference>
<accession>A0A4S8FDE9</accession>
<comment type="function">
    <text evidence="1">Together with LptE, is involved in the assembly of lipopolysaccharide (LPS) at the surface of the outer membrane.</text>
</comment>
<name>A0A4S8FDE9_9BURK</name>
<reference evidence="3 4" key="1">
    <citation type="journal article" date="2015" name="Antonie Van Leeuwenhoek">
        <title>Lampropedia puyangensis sp. nov., isolated from symptomatic bark of Populus ? euramericana canker and emended description of Lampropedia hyalina (Ehrenberg 1832) Lee et al. 2004.</title>
        <authorList>
            <person name="Li Y."/>
            <person name="Wang T."/>
            <person name="Piao C.G."/>
            <person name="Wang L.F."/>
            <person name="Tian G.Z."/>
            <person name="Zhu T.H."/>
            <person name="Guo M.W."/>
        </authorList>
    </citation>
    <scope>NUCLEOTIDE SEQUENCE [LARGE SCALE GENOMIC DNA]</scope>
    <source>
        <strain evidence="3 4">2-bin</strain>
    </source>
</reference>
<keyword evidence="1" id="KW-0732">Signal</keyword>
<dbReference type="HAMAP" id="MF_01411">
    <property type="entry name" value="LPS_assembly_LptD"/>
    <property type="match status" value="1"/>
</dbReference>
<dbReference type="Pfam" id="PF04453">
    <property type="entry name" value="LptD"/>
    <property type="match status" value="1"/>
</dbReference>
<dbReference type="Proteomes" id="UP000308917">
    <property type="component" value="Unassembled WGS sequence"/>
</dbReference>
<comment type="caution">
    <text evidence="3">The sequence shown here is derived from an EMBL/GenBank/DDBJ whole genome shotgun (WGS) entry which is preliminary data.</text>
</comment>
<protein>
    <recommendedName>
        <fullName evidence="1">LPS-assembly protein LptD</fullName>
    </recommendedName>
</protein>
<comment type="caution">
    <text evidence="1">Lacks conserved residue(s) required for the propagation of feature annotation.</text>
</comment>
<evidence type="ECO:0000256" key="1">
    <source>
        <dbReference type="HAMAP-Rule" id="MF_01411"/>
    </source>
</evidence>
<dbReference type="OrthoDB" id="9760225at2"/>
<keyword evidence="4" id="KW-1185">Reference proteome</keyword>
<keyword evidence="1" id="KW-0472">Membrane</keyword>
<dbReference type="EMBL" id="STFG01000001">
    <property type="protein sequence ID" value="THU05550.1"/>
    <property type="molecule type" value="Genomic_DNA"/>
</dbReference>
<dbReference type="GO" id="GO:1990351">
    <property type="term" value="C:transporter complex"/>
    <property type="evidence" value="ECO:0007669"/>
    <property type="project" value="TreeGrafter"/>
</dbReference>
<comment type="subcellular location">
    <subcellularLocation>
        <location evidence="1">Cell outer membrane</location>
    </subcellularLocation>
</comment>
<evidence type="ECO:0000259" key="2">
    <source>
        <dbReference type="Pfam" id="PF04453"/>
    </source>
</evidence>
<gene>
    <name evidence="1" type="primary">lptD</name>
    <name evidence="3" type="ORF">E9531_02405</name>
</gene>
<evidence type="ECO:0000313" key="4">
    <source>
        <dbReference type="Proteomes" id="UP000308917"/>
    </source>
</evidence>
<dbReference type="PANTHER" id="PTHR30189:SF1">
    <property type="entry name" value="LPS-ASSEMBLY PROTEIN LPTD"/>
    <property type="match status" value="1"/>
</dbReference>
<keyword evidence="1" id="KW-0998">Cell outer membrane</keyword>
<evidence type="ECO:0000313" key="3">
    <source>
        <dbReference type="EMBL" id="THU05550.1"/>
    </source>
</evidence>
<proteinExistence type="inferred from homology"/>
<dbReference type="GO" id="GO:0043165">
    <property type="term" value="P:Gram-negative-bacterium-type cell outer membrane assembly"/>
    <property type="evidence" value="ECO:0007669"/>
    <property type="project" value="UniProtKB-UniRule"/>
</dbReference>
<dbReference type="GO" id="GO:0009279">
    <property type="term" value="C:cell outer membrane"/>
    <property type="evidence" value="ECO:0007669"/>
    <property type="project" value="UniProtKB-SubCell"/>
</dbReference>
<sequence length="811" mass="92222">MAATGGFGAEIDEKKREFVNRPRPFAPQRLSRIAHSAMLCLLASTVSPSLWAQAQLDHGDWNGPLLLQSTPALQEKIAPAQAEKSPIYLSGEQMEGQQDSELRVTGNARLRRADTRIQADTLRYDPTSSQAQADGNVTIDSAADQYWGSQLRLNVDTYEGYFNDVRYRFGENQAFGQAQRVDFIDRDRYVVHEGDYTTCQRVDSDPNWRPAWQIRAKELTIDRVADVGVARNGALEFMGVPILPVPYLSFPLSDKRKSGFLPPTVGLDSVSGLQYEQPYYWNIAPNRDATITTTVLARRGVDLGGKFRYLEQNFSGELSGRYMPSDSLRDKDRWSAALRHRQVWESPVGNINWDANLNRVSDHNYWRDFPRSSYGLAERLLPSELNGSWQQDDWRVRLRTLKWQTLQDIDSVILPPYDMLPQLNVRYEPWSLDSGFDFSVEMDTTRFQADKDFTNVLTDGTRSYALAKLSRPMVAPQGFLTPSVQLHASYYNFDSSALTAGRKSYSRVLPTFSIDSGLVFERDTQLLGRNLQQTLEPRAFYTYTPYKNQSMLPMYDTAELDFTFASIYSPNAFVGQDRIADNNLLTLGLTSRLIAADDGAELVKASVAQRLRFKDQRVTAPGVDPLEERWSDILLGGAVNWTPRWATNGVIQYNHDQRRTVRYTMTGYYKPGDYKVLSAGYRMKRDASKHVEFGWQWPISELWQSTASAKSDGRWYGVGRVNYSMRDKKLVDTVVGVEYSACCWTGRVVLERLQNSWNSSNTRVLFQLELTGLSRINIGSNPLNSLRNNVPYYQEITPAAAEPSSRFGHYE</sequence>
<dbReference type="AlphaFoldDB" id="A0A4S8FDE9"/>
<dbReference type="GO" id="GO:0015920">
    <property type="term" value="P:lipopolysaccharide transport"/>
    <property type="evidence" value="ECO:0007669"/>
    <property type="project" value="InterPro"/>
</dbReference>
<comment type="similarity">
    <text evidence="1">Belongs to the LptD family.</text>
</comment>
<dbReference type="Gene3D" id="2.60.450.10">
    <property type="entry name" value="Lipopolysaccharide (LPS) transport protein A like domain"/>
    <property type="match status" value="1"/>
</dbReference>
<dbReference type="PANTHER" id="PTHR30189">
    <property type="entry name" value="LPS-ASSEMBLY PROTEIN"/>
    <property type="match status" value="1"/>
</dbReference>
<organism evidence="3 4">
    <name type="scientific">Lampropedia puyangensis</name>
    <dbReference type="NCBI Taxonomy" id="1330072"/>
    <lineage>
        <taxon>Bacteria</taxon>
        <taxon>Pseudomonadati</taxon>
        <taxon>Pseudomonadota</taxon>
        <taxon>Betaproteobacteria</taxon>
        <taxon>Burkholderiales</taxon>
        <taxon>Comamonadaceae</taxon>
        <taxon>Lampropedia</taxon>
    </lineage>
</organism>
<comment type="subunit">
    <text evidence="1">Component of the lipopolysaccharide transport and assembly complex. Interacts with LptE and LptA.</text>
</comment>
<dbReference type="InterPro" id="IPR007543">
    <property type="entry name" value="LptD_C"/>
</dbReference>